<evidence type="ECO:0000313" key="3">
    <source>
        <dbReference type="Proteomes" id="UP001054902"/>
    </source>
</evidence>
<dbReference type="InterPro" id="IPR029063">
    <property type="entry name" value="SAM-dependent_MTases_sf"/>
</dbReference>
<accession>A0AAD3HE54</accession>
<organism evidence="2 3">
    <name type="scientific">Chaetoceros tenuissimus</name>
    <dbReference type="NCBI Taxonomy" id="426638"/>
    <lineage>
        <taxon>Eukaryota</taxon>
        <taxon>Sar</taxon>
        <taxon>Stramenopiles</taxon>
        <taxon>Ochrophyta</taxon>
        <taxon>Bacillariophyta</taxon>
        <taxon>Coscinodiscophyceae</taxon>
        <taxon>Chaetocerotophycidae</taxon>
        <taxon>Chaetocerotales</taxon>
        <taxon>Chaetocerotaceae</taxon>
        <taxon>Chaetoceros</taxon>
    </lineage>
</organism>
<keyword evidence="3" id="KW-1185">Reference proteome</keyword>
<sequence length="293" mass="32877">MSLSNFLQDTAEQVASTLSKNIKINQTTTKTSESNTIVKHQSWILPSSLALASAAVLATIYKKVSIAQIAGSIYDKIIVDMTKVWYRAVLEQQPDHAVILDVGIGTGGALLQCKDIVQRKKLKIIGVDYNKFYVQAAEKAIADQNMSEYITVHTLDIYDEEALQVIMAKHSIDKFNSVYFSGSFSLMPDPKEALVKVAKVLEPKGKIYITQTYQKKTPPLMTYLKPMIKYVTTIDFGQLVTVEQVKQFFQVENLELEQHSVIDGSLDNYWQAAYITVLAKKPATPNILQGWFK</sequence>
<dbReference type="Proteomes" id="UP001054902">
    <property type="component" value="Unassembled WGS sequence"/>
</dbReference>
<feature type="domain" description="Methyltransferase" evidence="1">
    <location>
        <begin position="96"/>
        <end position="226"/>
    </location>
</feature>
<proteinExistence type="predicted"/>
<dbReference type="Pfam" id="PF13847">
    <property type="entry name" value="Methyltransf_31"/>
    <property type="match status" value="1"/>
</dbReference>
<dbReference type="EMBL" id="BLLK01000069">
    <property type="protein sequence ID" value="GFH59986.1"/>
    <property type="molecule type" value="Genomic_DNA"/>
</dbReference>
<evidence type="ECO:0000313" key="2">
    <source>
        <dbReference type="EMBL" id="GFH59986.1"/>
    </source>
</evidence>
<dbReference type="Gene3D" id="3.40.50.150">
    <property type="entry name" value="Vaccinia Virus protein VP39"/>
    <property type="match status" value="1"/>
</dbReference>
<gene>
    <name evidence="2" type="ORF">CTEN210_16462</name>
</gene>
<dbReference type="AlphaFoldDB" id="A0AAD3HE54"/>
<name>A0AAD3HE54_9STRA</name>
<comment type="caution">
    <text evidence="2">The sequence shown here is derived from an EMBL/GenBank/DDBJ whole genome shotgun (WGS) entry which is preliminary data.</text>
</comment>
<dbReference type="InterPro" id="IPR025714">
    <property type="entry name" value="Methyltranfer_dom"/>
</dbReference>
<dbReference type="SUPFAM" id="SSF53335">
    <property type="entry name" value="S-adenosyl-L-methionine-dependent methyltransferases"/>
    <property type="match status" value="1"/>
</dbReference>
<reference evidence="2 3" key="1">
    <citation type="journal article" date="2021" name="Sci. Rep.">
        <title>The genome of the diatom Chaetoceros tenuissimus carries an ancient integrated fragment of an extant virus.</title>
        <authorList>
            <person name="Hongo Y."/>
            <person name="Kimura K."/>
            <person name="Takaki Y."/>
            <person name="Yoshida Y."/>
            <person name="Baba S."/>
            <person name="Kobayashi G."/>
            <person name="Nagasaki K."/>
            <person name="Hano T."/>
            <person name="Tomaru Y."/>
        </authorList>
    </citation>
    <scope>NUCLEOTIDE SEQUENCE [LARGE SCALE GENOMIC DNA]</scope>
    <source>
        <strain evidence="2 3">NIES-3715</strain>
    </source>
</reference>
<evidence type="ECO:0000259" key="1">
    <source>
        <dbReference type="Pfam" id="PF13847"/>
    </source>
</evidence>
<dbReference type="CDD" id="cd02440">
    <property type="entry name" value="AdoMet_MTases"/>
    <property type="match status" value="1"/>
</dbReference>
<protein>
    <recommendedName>
        <fullName evidence="1">Methyltransferase domain-containing protein</fullName>
    </recommendedName>
</protein>